<evidence type="ECO:0000259" key="19">
    <source>
        <dbReference type="Pfam" id="PF04106"/>
    </source>
</evidence>
<dbReference type="PANTHER" id="PTHR11735">
    <property type="entry name" value="TRNA N6-ADENOSINE THREONYLCARBAMOYLTRANSFERASE"/>
    <property type="match status" value="1"/>
</dbReference>
<feature type="binding site" evidence="16">
    <location>
        <position position="175"/>
    </location>
    <ligand>
        <name>a divalent metal cation</name>
        <dbReference type="ChEBI" id="CHEBI:60240"/>
    </ligand>
</feature>
<dbReference type="InterPro" id="IPR042527">
    <property type="entry name" value="Atg5_UblA_dom_sf"/>
</dbReference>
<evidence type="ECO:0000256" key="4">
    <source>
        <dbReference type="ARBA" id="ARBA00015616"/>
    </source>
</evidence>
<keyword evidence="23" id="KW-1185">Reference proteome</keyword>
<proteinExistence type="inferred from homology"/>
<evidence type="ECO:0000313" key="22">
    <source>
        <dbReference type="EMBL" id="SYW75493.1"/>
    </source>
</evidence>
<keyword evidence="8 16" id="KW-0819">tRNA processing</keyword>
<dbReference type="SUPFAM" id="SSF53067">
    <property type="entry name" value="Actin-like ATPase domain"/>
    <property type="match status" value="1"/>
</dbReference>
<keyword evidence="6" id="KW-1017">Isopeptide bond</keyword>
<dbReference type="InterPro" id="IPR017860">
    <property type="entry name" value="Peptidase_M22_CS"/>
</dbReference>
<feature type="domain" description="Autophagy protein ATG5 alpha-helical bundle region" evidence="20">
    <location>
        <begin position="693"/>
        <end position="750"/>
    </location>
</feature>
<evidence type="ECO:0000256" key="8">
    <source>
        <dbReference type="ARBA" id="ARBA00022694"/>
    </source>
</evidence>
<dbReference type="GO" id="GO:0046872">
    <property type="term" value="F:metal ion binding"/>
    <property type="evidence" value="ECO:0007669"/>
    <property type="project" value="UniProtKB-KW"/>
</dbReference>
<dbReference type="Pfam" id="PF20637">
    <property type="entry name" value="ATG5_HBR"/>
    <property type="match status" value="1"/>
</dbReference>
<comment type="similarity">
    <text evidence="16">Belongs to the KAE1 / TsaD family.</text>
</comment>
<dbReference type="InterPro" id="IPR042526">
    <property type="entry name" value="Atg5_HR"/>
</dbReference>
<feature type="region of interest" description="Disordered" evidence="17">
    <location>
        <begin position="431"/>
        <end position="455"/>
    </location>
</feature>
<evidence type="ECO:0000256" key="15">
    <source>
        <dbReference type="ARBA" id="ARBA00048117"/>
    </source>
</evidence>
<dbReference type="GO" id="GO:0061711">
    <property type="term" value="F:tRNA N(6)-L-threonylcarbamoyladenine synthase activity"/>
    <property type="evidence" value="ECO:0007669"/>
    <property type="project" value="UniProtKB-EC"/>
</dbReference>
<dbReference type="PROSITE" id="PS01016">
    <property type="entry name" value="GLYCOPROTEASE"/>
    <property type="match status" value="1"/>
</dbReference>
<dbReference type="InterPro" id="IPR048939">
    <property type="entry name" value="ATG5_UblA"/>
</dbReference>
<evidence type="ECO:0000259" key="18">
    <source>
        <dbReference type="Pfam" id="PF00814"/>
    </source>
</evidence>
<reference evidence="22" key="1">
    <citation type="submission" date="2018-08" db="EMBL/GenBank/DDBJ databases">
        <authorList>
            <person name="Guldener U."/>
        </authorList>
    </citation>
    <scope>NUCLEOTIDE SEQUENCE</scope>
    <source>
        <strain evidence="22">UB2</strain>
    </source>
</reference>
<evidence type="ECO:0000256" key="14">
    <source>
        <dbReference type="ARBA" id="ARBA00030439"/>
    </source>
</evidence>
<dbReference type="Pfam" id="PF20638">
    <property type="entry name" value="ATG5_UblA"/>
    <property type="match status" value="1"/>
</dbReference>
<keyword evidence="7 16" id="KW-0808">Transferase</keyword>
<comment type="catalytic activity">
    <reaction evidence="15 16">
        <text>L-threonylcarbamoyladenylate + adenosine(37) in tRNA = N(6)-L-threonylcarbamoyladenosine(37) in tRNA + AMP + H(+)</text>
        <dbReference type="Rhea" id="RHEA:37059"/>
        <dbReference type="Rhea" id="RHEA-COMP:10162"/>
        <dbReference type="Rhea" id="RHEA-COMP:10163"/>
        <dbReference type="ChEBI" id="CHEBI:15378"/>
        <dbReference type="ChEBI" id="CHEBI:73682"/>
        <dbReference type="ChEBI" id="CHEBI:74411"/>
        <dbReference type="ChEBI" id="CHEBI:74418"/>
        <dbReference type="ChEBI" id="CHEBI:456215"/>
        <dbReference type="EC" id="2.3.1.234"/>
    </reaction>
</comment>
<dbReference type="AlphaFoldDB" id="A0A8H8QHN2"/>
<comment type="subunit">
    <text evidence="2">Conjugated with ATG12.</text>
</comment>
<feature type="binding site" evidence="16">
    <location>
        <begin position="175"/>
        <end position="179"/>
    </location>
    <ligand>
        <name>substrate</name>
    </ligand>
</feature>
<feature type="binding site" evidence="16">
    <location>
        <position position="405"/>
    </location>
    <ligand>
        <name>a divalent metal cation</name>
        <dbReference type="ChEBI" id="CHEBI:60240"/>
    </ligand>
</feature>
<feature type="domain" description="Gcp-like" evidence="18">
    <location>
        <begin position="68"/>
        <end position="411"/>
    </location>
</feature>
<dbReference type="GO" id="GO:0002949">
    <property type="term" value="P:tRNA threonylcarbamoyladenosine modification"/>
    <property type="evidence" value="ECO:0007669"/>
    <property type="project" value="UniProtKB-UniRule"/>
</dbReference>
<keyword evidence="9 16" id="KW-0479">Metal-binding</keyword>
<dbReference type="CDD" id="cd24132">
    <property type="entry name" value="ASKHA_NBD_OSGEP_like_euk"/>
    <property type="match status" value="1"/>
</dbReference>
<accession>A0A8H8QHN2</accession>
<name>A0A8H8QHN2_9BASI</name>
<comment type="cofactor">
    <cofactor evidence="16">
        <name>a divalent metal cation</name>
        <dbReference type="ChEBI" id="CHEBI:60240"/>
    </cofactor>
    <text evidence="16">Binds 1 divalent metal cation per subunit.</text>
</comment>
<dbReference type="Pfam" id="PF04106">
    <property type="entry name" value="ATG5_UblB"/>
    <property type="match status" value="1"/>
</dbReference>
<dbReference type="InterPro" id="IPR043129">
    <property type="entry name" value="ATPase_NBD"/>
</dbReference>
<dbReference type="Gene3D" id="3.30.420.40">
    <property type="match status" value="2"/>
</dbReference>
<dbReference type="InterPro" id="IPR000905">
    <property type="entry name" value="Gcp-like_dom"/>
</dbReference>
<dbReference type="InterPro" id="IPR048940">
    <property type="entry name" value="ATG5_HBR"/>
</dbReference>
<feature type="domain" description="Autophagy protein ATG5 UblB" evidence="19">
    <location>
        <begin position="837"/>
        <end position="929"/>
    </location>
</feature>
<dbReference type="FunFam" id="3.10.20.90:FF:000347">
    <property type="entry name" value="Autophagy protein 5"/>
    <property type="match status" value="1"/>
</dbReference>
<evidence type="ECO:0000313" key="23">
    <source>
        <dbReference type="Proteomes" id="UP000658997"/>
    </source>
</evidence>
<feature type="binding site" evidence="16">
    <location>
        <position position="158"/>
    </location>
    <ligand>
        <name>a divalent metal cation</name>
        <dbReference type="ChEBI" id="CHEBI:60240"/>
    </ligand>
</feature>
<organism evidence="22 23">
    <name type="scientific">Ustilago bromivora</name>
    <dbReference type="NCBI Taxonomy" id="307758"/>
    <lineage>
        <taxon>Eukaryota</taxon>
        <taxon>Fungi</taxon>
        <taxon>Dikarya</taxon>
        <taxon>Basidiomycota</taxon>
        <taxon>Ustilaginomycotina</taxon>
        <taxon>Ustilaginomycetes</taxon>
        <taxon>Ustilaginales</taxon>
        <taxon>Ustilaginaceae</taxon>
        <taxon>Ustilago</taxon>
    </lineage>
</organism>
<dbReference type="Gene3D" id="3.10.20.90">
    <property type="entry name" value="Phosphatidylinositol 3-kinase Catalytic Subunit, Chain A, domain 1"/>
    <property type="match status" value="1"/>
</dbReference>
<gene>
    <name evidence="22" type="ORF">UBRO2_00727</name>
</gene>
<feature type="binding site" evidence="16">
    <location>
        <position position="222"/>
    </location>
    <ligand>
        <name>substrate</name>
    </ligand>
</feature>
<dbReference type="EMBL" id="ULHB01000007">
    <property type="protein sequence ID" value="SYW75493.1"/>
    <property type="molecule type" value="Genomic_DNA"/>
</dbReference>
<comment type="similarity">
    <text evidence="1">Belongs to the ATG5 family.</text>
</comment>
<dbReference type="FunFam" id="1.10.246.190:FF:000003">
    <property type="entry name" value="Autophagy protein 5"/>
    <property type="match status" value="1"/>
</dbReference>
<dbReference type="PANTHER" id="PTHR11735:SF14">
    <property type="entry name" value="TRNA N6-ADENOSINE THREONYLCARBAMOYLTRANSFERASE"/>
    <property type="match status" value="1"/>
</dbReference>
<feature type="binding site" evidence="16">
    <location>
        <position position="207"/>
    </location>
    <ligand>
        <name>substrate</name>
    </ligand>
</feature>
<comment type="caution">
    <text evidence="22">The sequence shown here is derived from an EMBL/GenBank/DDBJ whole genome shotgun (WGS) entry which is preliminary data.</text>
</comment>
<evidence type="ECO:0000256" key="7">
    <source>
        <dbReference type="ARBA" id="ARBA00022679"/>
    </source>
</evidence>
<dbReference type="EC" id="2.3.1.234" evidence="3"/>
<evidence type="ECO:0000259" key="20">
    <source>
        <dbReference type="Pfam" id="PF20637"/>
    </source>
</evidence>
<keyword evidence="11 16" id="KW-0539">Nucleus</keyword>
<sequence length="933" mass="98960">MPSRKRVRKPDPLPYPTRPYLALGLEGSANKLGAGIVLHKPFDPSAPSSSSLSASSSISSRSVGQVEILSNVRHTYVTPPGSGFQPSDTAKHHKEWIIRVISEAVRRSGIASLAEVDCICYTKGPGMGAPLQSVAIVARTLALMYKKPLVGVNHCVGHIEMGRTITGAHNPVVLYVSGGNTQVIAYSAQKYRIFGETLDIAVGNCLDRFARVIGLSNDPSPGQNIEKKARKGTKLVPLPYTTKGMDVSLAGILSSTEAYTRDKRFKPNPKIDYSDAAVGSLANGEVWTGEGGGKHIVNMDASVTEQTPAPVKAVDADVDVSQSGPSQLDSSIDTITPADLCFSLQEHVFSMLVEITERAMAHIGSKEVLIVGGVGSNQRLQQMMGVMASERGGSVFATDERFCIDNGIMIAHAGLLSHRMGIDTSLEKSTVTQRFRTDTPDVAQRSASAGNYPSSSMQFTSSAAASLAPGSAATTPLLGHGTFGPVSPASSLLPSSPYGGGFPSTAASYASIHTSFPSSSAAQSTSAFRRLVWEGTIPICISIDPTELPPGSDSSIDSTYLVVPRISYLPLIVAEVKKNLLELALEQPALNALKEKELWFEYEGQPLRWHWQIGLLYDYHTSNPARTGVAYQSTSTNSSGLGSLRSDNASTTQAAGFDVSSAPCNQPSRLPWRIKLRLSKPPVERLHSNSGLESCKTSFMSMIKEADFVRYGSTKRVVNLRKQEQDTLWDSVVSHDYEMFWGIANKLVPTATVSAADPNAAVPSTPGRSPIASRTLSLNLSPTDEALAVQRSLTTQPNESQASLAPSTISAITTTSSDAASGTATPSGGAGKDAVRSIPIRIFLPDNAPIVQEPVPPVLEDGRVNTLGGVLSALFPLLFPPPPSFSSFQGQGKPLAYAVVQGVRVPLDAEIVWLGSALIGPDGWVSVVIGLVS</sequence>
<evidence type="ECO:0000256" key="5">
    <source>
        <dbReference type="ARBA" id="ARBA00022490"/>
    </source>
</evidence>
<feature type="domain" description="Autophagy protein ATG5 UblA" evidence="21">
    <location>
        <begin position="532"/>
        <end position="626"/>
    </location>
</feature>
<feature type="binding site" evidence="16">
    <location>
        <position position="226"/>
    </location>
    <ligand>
        <name>substrate</name>
    </ligand>
</feature>
<comment type="subcellular location">
    <subcellularLocation>
        <location evidence="16">Cytoplasm</location>
    </subcellularLocation>
    <subcellularLocation>
        <location evidence="16">Nucleus</location>
    </subcellularLocation>
</comment>
<dbReference type="GO" id="GO:0005737">
    <property type="term" value="C:cytoplasm"/>
    <property type="evidence" value="ECO:0007669"/>
    <property type="project" value="UniProtKB-SubCell"/>
</dbReference>
<dbReference type="Pfam" id="PF00814">
    <property type="entry name" value="TsaD"/>
    <property type="match status" value="1"/>
</dbReference>
<dbReference type="Gene3D" id="3.10.20.620">
    <property type="match status" value="1"/>
</dbReference>
<evidence type="ECO:0000256" key="17">
    <source>
        <dbReference type="SAM" id="MobiDB-lite"/>
    </source>
</evidence>
<keyword evidence="10" id="KW-0832">Ubl conjugation</keyword>
<protein>
    <recommendedName>
        <fullName evidence="4">Autophagy protein 5</fullName>
        <ecNumber evidence="3">2.3.1.234</ecNumber>
    </recommendedName>
    <alternativeName>
        <fullName evidence="14">N6-L-threonylcarbamoyladenine synthase</fullName>
    </alternativeName>
</protein>
<feature type="binding site" evidence="16">
    <location>
        <position position="154"/>
    </location>
    <ligand>
        <name>a divalent metal cation</name>
        <dbReference type="ChEBI" id="CHEBI:60240"/>
    </ligand>
</feature>
<keyword evidence="5 16" id="KW-0963">Cytoplasm</keyword>
<evidence type="ECO:0000256" key="12">
    <source>
        <dbReference type="ARBA" id="ARBA00023315"/>
    </source>
</evidence>
<dbReference type="Proteomes" id="UP000658997">
    <property type="component" value="Unassembled WGS sequence"/>
</dbReference>
<dbReference type="InterPro" id="IPR034680">
    <property type="entry name" value="Kae1_archaea_euk"/>
</dbReference>
<evidence type="ECO:0000256" key="13">
    <source>
        <dbReference type="ARBA" id="ARBA00024770"/>
    </source>
</evidence>
<comment type="function">
    <text evidence="13">Involved in cytoplasm to vacuole transport (Cvt) and autophagic vesicle formation. Autophagy is essential for maintenance of amino acid levels and protein synthesis under nitrogen starvation. Required for selective autophagic degradation of the nucleus (nucleophagy). Also required for mitophagy, which eliminates defective or superfluous mitochondria in order to fulfill cellular energy requirements and prevent excess ROS production. Conjugation with ATG12, through a ubiquitin-like conjugating system involving ATG7 as an E1-like activating enzyme and ATG10 as an E2-like conjugating enzyme, is essential for its function. The ATG12-ATG5 conjugate acts as an E3-like enzyme which is required for lipidation of ATG8 and ATG8 association to the vesicle membranes.</text>
</comment>
<dbReference type="FunFam" id="3.30.420.40:FF:000295">
    <property type="entry name" value="Probable tRNA N6-adenosine threonylcarbamoyltransferase"/>
    <property type="match status" value="1"/>
</dbReference>
<feature type="compositionally biased region" description="Polar residues" evidence="17">
    <location>
        <begin position="445"/>
        <end position="455"/>
    </location>
</feature>
<feature type="binding site" evidence="16">
    <location>
        <position position="377"/>
    </location>
    <ligand>
        <name>substrate</name>
    </ligand>
</feature>
<evidence type="ECO:0000256" key="10">
    <source>
        <dbReference type="ARBA" id="ARBA00022843"/>
    </source>
</evidence>
<evidence type="ECO:0000256" key="3">
    <source>
        <dbReference type="ARBA" id="ARBA00012156"/>
    </source>
</evidence>
<dbReference type="GO" id="GO:0005634">
    <property type="term" value="C:nucleus"/>
    <property type="evidence" value="ECO:0007669"/>
    <property type="project" value="UniProtKB-SubCell"/>
</dbReference>
<evidence type="ECO:0000256" key="1">
    <source>
        <dbReference type="ARBA" id="ARBA00006910"/>
    </source>
</evidence>
<evidence type="ECO:0000256" key="6">
    <source>
        <dbReference type="ARBA" id="ARBA00022499"/>
    </source>
</evidence>
<evidence type="ECO:0000256" key="2">
    <source>
        <dbReference type="ARBA" id="ARBA00011554"/>
    </source>
</evidence>
<evidence type="ECO:0000256" key="9">
    <source>
        <dbReference type="ARBA" id="ARBA00022723"/>
    </source>
</evidence>
<dbReference type="InterPro" id="IPR048318">
    <property type="entry name" value="ATG5_UblB"/>
</dbReference>
<evidence type="ECO:0000256" key="16">
    <source>
        <dbReference type="HAMAP-Rule" id="MF_03180"/>
    </source>
</evidence>
<dbReference type="PRINTS" id="PR00789">
    <property type="entry name" value="OSIALOPTASE"/>
</dbReference>
<dbReference type="Gene3D" id="1.10.246.190">
    <property type="entry name" value="Autophagy protein Apg5, helix rich domain"/>
    <property type="match status" value="1"/>
</dbReference>
<evidence type="ECO:0000256" key="11">
    <source>
        <dbReference type="ARBA" id="ARBA00023242"/>
    </source>
</evidence>
<dbReference type="GO" id="GO:0000408">
    <property type="term" value="C:EKC/KEOPS complex"/>
    <property type="evidence" value="ECO:0007669"/>
    <property type="project" value="InterPro"/>
</dbReference>
<dbReference type="HAMAP" id="MF_01446">
    <property type="entry name" value="Kae1"/>
    <property type="match status" value="1"/>
</dbReference>
<evidence type="ECO:0000259" key="21">
    <source>
        <dbReference type="Pfam" id="PF20638"/>
    </source>
</evidence>
<keyword evidence="12 16" id="KW-0012">Acyltransferase</keyword>
<dbReference type="InterPro" id="IPR017861">
    <property type="entry name" value="KAE1/TsaD"/>
</dbReference>